<accession>A0ABY8F1L9</accession>
<dbReference type="SUPFAM" id="SSF53474">
    <property type="entry name" value="alpha/beta-Hydrolases"/>
    <property type="match status" value="1"/>
</dbReference>
<dbReference type="PROSITE" id="PS51257">
    <property type="entry name" value="PROKAR_LIPOPROTEIN"/>
    <property type="match status" value="1"/>
</dbReference>
<name>A0ABY8F1L9_9HYPH</name>
<evidence type="ECO:0000313" key="2">
    <source>
        <dbReference type="Proteomes" id="UP001209803"/>
    </source>
</evidence>
<dbReference type="Proteomes" id="UP001209803">
    <property type="component" value="Chromosome"/>
</dbReference>
<dbReference type="RefSeq" id="WP_152502132.1">
    <property type="nucleotide sequence ID" value="NZ_CP120863.1"/>
</dbReference>
<dbReference type="InterPro" id="IPR029058">
    <property type="entry name" value="AB_hydrolase_fold"/>
</dbReference>
<dbReference type="Gene3D" id="3.40.50.1820">
    <property type="entry name" value="alpha/beta hydrolase"/>
    <property type="match status" value="1"/>
</dbReference>
<dbReference type="InterPro" id="IPR014586">
    <property type="entry name" value="UCP033909"/>
</dbReference>
<evidence type="ECO:0000313" key="1">
    <source>
        <dbReference type="EMBL" id="WFE87902.1"/>
    </source>
</evidence>
<organism evidence="1 2">
    <name type="scientific">Roseibium porphyridii</name>
    <dbReference type="NCBI Taxonomy" id="2866279"/>
    <lineage>
        <taxon>Bacteria</taxon>
        <taxon>Pseudomonadati</taxon>
        <taxon>Pseudomonadota</taxon>
        <taxon>Alphaproteobacteria</taxon>
        <taxon>Hyphomicrobiales</taxon>
        <taxon>Stappiaceae</taxon>
        <taxon>Roseibium</taxon>
    </lineage>
</organism>
<sequence length="397" mass="43375">MTATFPRDPFFKHQAACLKAFAIVFLCLGLGACGGRPDLGALALNDAPAPGAEVTDIMIVTTRDKDATPDTYFGGERGQAIGYAEASISVPPDHEPGQIEWPNSFPGDPEKNFVTRKAGYIADKASFTNEINRRLASKPRDEREIFVFIHGYNTRFPEALYRFTQIIHDSEFAGVPVLFTWASRGKVQDYVYDLNSAAIARQALEQTLIQLSNTRAEKITILAHSMGNWLLMETAVQASVSDRRKMTRKIDEVILAAPDIDIDLFKAQLKKLGRPPKPYIVIVSRDDRALRLSRAIAGGKERVGAYSDDKELTELGAVVVDLTELDAQDGSHHSKFAQLAQFQPQLRKTLGQSSLTRSVNRGNAGTVGDDLGNLVGNTIALPVRIIAAPFNYAGGGT</sequence>
<dbReference type="PIRSF" id="PIRSF033909">
    <property type="entry name" value="UCP033909"/>
    <property type="match status" value="1"/>
</dbReference>
<dbReference type="PANTHER" id="PTHR36513:SF1">
    <property type="entry name" value="TRANSMEMBRANE PROTEIN"/>
    <property type="match status" value="1"/>
</dbReference>
<protein>
    <submittedName>
        <fullName evidence="1">Alpha/beta hydrolase</fullName>
    </submittedName>
</protein>
<proteinExistence type="predicted"/>
<dbReference type="PANTHER" id="PTHR36513">
    <property type="entry name" value="ABC TRANSMEMBRANE TYPE-1 DOMAIN-CONTAINING PROTEIN"/>
    <property type="match status" value="1"/>
</dbReference>
<dbReference type="InterPro" id="IPR010297">
    <property type="entry name" value="DUF900_hydrolase"/>
</dbReference>
<keyword evidence="1" id="KW-0378">Hydrolase</keyword>
<gene>
    <name evidence="1" type="ORF">K1718_17250</name>
</gene>
<dbReference type="GO" id="GO:0016787">
    <property type="term" value="F:hydrolase activity"/>
    <property type="evidence" value="ECO:0007669"/>
    <property type="project" value="UniProtKB-KW"/>
</dbReference>
<reference evidence="1 2" key="1">
    <citation type="submission" date="2023-03" db="EMBL/GenBank/DDBJ databases">
        <title>Roseibium porphyridii sp. nov. and Roseibium rhodosorbium sp. nov. isolated from marine algae, Porphyridium cruentum and Rhodosorus marinus, respectively.</title>
        <authorList>
            <person name="Lee M.W."/>
            <person name="Choi B.J."/>
            <person name="Lee J.K."/>
            <person name="Choi D.G."/>
            <person name="Baek J.H."/>
            <person name="Bayburt H."/>
            <person name="Kim J.M."/>
            <person name="Han D.M."/>
            <person name="Kim K.H."/>
            <person name="Jeon C.O."/>
        </authorList>
    </citation>
    <scope>NUCLEOTIDE SEQUENCE [LARGE SCALE GENOMIC DNA]</scope>
    <source>
        <strain evidence="1 2">KMA01</strain>
    </source>
</reference>
<keyword evidence="2" id="KW-1185">Reference proteome</keyword>
<dbReference type="EMBL" id="CP120863">
    <property type="protein sequence ID" value="WFE87902.1"/>
    <property type="molecule type" value="Genomic_DNA"/>
</dbReference>
<dbReference type="Pfam" id="PF05990">
    <property type="entry name" value="DUF900"/>
    <property type="match status" value="1"/>
</dbReference>